<dbReference type="EMBL" id="OOGT01000330">
    <property type="protein sequence ID" value="SPL72522.1"/>
    <property type="molecule type" value="Genomic_DNA"/>
</dbReference>
<evidence type="ECO:0000313" key="4">
    <source>
        <dbReference type="Proteomes" id="UP000245974"/>
    </source>
</evidence>
<keyword evidence="4" id="KW-1185">Reference proteome</keyword>
<organism evidence="3 4">
    <name type="scientific">Acinetobacter stercoris</name>
    <dbReference type="NCBI Taxonomy" id="2126983"/>
    <lineage>
        <taxon>Bacteria</taxon>
        <taxon>Pseudomonadati</taxon>
        <taxon>Pseudomonadota</taxon>
        <taxon>Gammaproteobacteria</taxon>
        <taxon>Moraxellales</taxon>
        <taxon>Moraxellaceae</taxon>
        <taxon>Acinetobacter</taxon>
    </lineage>
</organism>
<keyword evidence="1" id="KW-0732">Signal</keyword>
<feature type="domain" description="Lipocalin-like" evidence="2">
    <location>
        <begin position="41"/>
        <end position="149"/>
    </location>
</feature>
<dbReference type="Pfam" id="PF13648">
    <property type="entry name" value="Lipocalin_4"/>
    <property type="match status" value="1"/>
</dbReference>
<evidence type="ECO:0000259" key="2">
    <source>
        <dbReference type="Pfam" id="PF13648"/>
    </source>
</evidence>
<protein>
    <recommendedName>
        <fullName evidence="2">Lipocalin-like domain-containing protein</fullName>
    </recommendedName>
</protein>
<dbReference type="AlphaFoldDB" id="A0A2U3N4D7"/>
<evidence type="ECO:0000256" key="1">
    <source>
        <dbReference type="SAM" id="SignalP"/>
    </source>
</evidence>
<sequence length="169" mass="19452">MFNNHIISSSVLIGCLTLFSHYAFAVNKPENNSLKIDKALLIGQWQCTEAMEYMGYDAKTQMTVEFKADGQYMENSKLEFENKDEKANFIAKTKAQWNTDKDKLTIDHYQLMHFEADNSSVESKLNLKAALSDPDAVEMKIKKLTKNEMLANLILFDEEIEHISRICTR</sequence>
<dbReference type="OrthoDB" id="6694599at2"/>
<proteinExistence type="predicted"/>
<dbReference type="RefSeq" id="WP_146196675.1">
    <property type="nucleotide sequence ID" value="NZ_OOGT01000330.1"/>
</dbReference>
<evidence type="ECO:0000313" key="3">
    <source>
        <dbReference type="EMBL" id="SPL72522.1"/>
    </source>
</evidence>
<accession>A0A2U3N4D7</accession>
<dbReference type="InParanoid" id="A0A2U3N4D7"/>
<name>A0A2U3N4D7_9GAMM</name>
<dbReference type="InterPro" id="IPR024311">
    <property type="entry name" value="Lipocalin-like"/>
</dbReference>
<gene>
    <name evidence="3" type="ORF">KPC_3700</name>
</gene>
<reference evidence="4" key="1">
    <citation type="submission" date="2018-03" db="EMBL/GenBank/DDBJ databases">
        <authorList>
            <person name="Blom J."/>
        </authorList>
    </citation>
    <scope>NUCLEOTIDE SEQUENCE [LARGE SCALE GENOMIC DNA]</scope>
    <source>
        <strain evidence="4">KPC-SM-21</strain>
    </source>
</reference>
<dbReference type="Proteomes" id="UP000245974">
    <property type="component" value="Unassembled WGS sequence"/>
</dbReference>
<feature type="chain" id="PRO_5015687263" description="Lipocalin-like domain-containing protein" evidence="1">
    <location>
        <begin position="26"/>
        <end position="169"/>
    </location>
</feature>
<feature type="signal peptide" evidence="1">
    <location>
        <begin position="1"/>
        <end position="25"/>
    </location>
</feature>